<name>A0A9P6L7W2_9AGAM</name>
<dbReference type="InterPro" id="IPR001279">
    <property type="entry name" value="Metallo-B-lactamas"/>
</dbReference>
<evidence type="ECO:0000259" key="1">
    <source>
        <dbReference type="Pfam" id="PF12706"/>
    </source>
</evidence>
<accession>A0A9P6L7W2</accession>
<dbReference type="EMBL" id="WIUZ02000006">
    <property type="protein sequence ID" value="KAF9786038.1"/>
    <property type="molecule type" value="Genomic_DNA"/>
</dbReference>
<reference evidence="2" key="1">
    <citation type="journal article" date="2020" name="Nat. Commun.">
        <title>Large-scale genome sequencing of mycorrhizal fungi provides insights into the early evolution of symbiotic traits.</title>
        <authorList>
            <person name="Miyauchi S."/>
            <person name="Kiss E."/>
            <person name="Kuo A."/>
            <person name="Drula E."/>
            <person name="Kohler A."/>
            <person name="Sanchez-Garcia M."/>
            <person name="Morin E."/>
            <person name="Andreopoulos B."/>
            <person name="Barry K.W."/>
            <person name="Bonito G."/>
            <person name="Buee M."/>
            <person name="Carver A."/>
            <person name="Chen C."/>
            <person name="Cichocki N."/>
            <person name="Clum A."/>
            <person name="Culley D."/>
            <person name="Crous P.W."/>
            <person name="Fauchery L."/>
            <person name="Girlanda M."/>
            <person name="Hayes R.D."/>
            <person name="Keri Z."/>
            <person name="LaButti K."/>
            <person name="Lipzen A."/>
            <person name="Lombard V."/>
            <person name="Magnuson J."/>
            <person name="Maillard F."/>
            <person name="Murat C."/>
            <person name="Nolan M."/>
            <person name="Ohm R.A."/>
            <person name="Pangilinan J."/>
            <person name="Pereira M.F."/>
            <person name="Perotto S."/>
            <person name="Peter M."/>
            <person name="Pfister S."/>
            <person name="Riley R."/>
            <person name="Sitrit Y."/>
            <person name="Stielow J.B."/>
            <person name="Szollosi G."/>
            <person name="Zifcakova L."/>
            <person name="Stursova M."/>
            <person name="Spatafora J.W."/>
            <person name="Tedersoo L."/>
            <person name="Vaario L.M."/>
            <person name="Yamada A."/>
            <person name="Yan M."/>
            <person name="Wang P."/>
            <person name="Xu J."/>
            <person name="Bruns T."/>
            <person name="Baldrian P."/>
            <person name="Vilgalys R."/>
            <person name="Dunand C."/>
            <person name="Henrissat B."/>
            <person name="Grigoriev I.V."/>
            <person name="Hibbett D."/>
            <person name="Nagy L.G."/>
            <person name="Martin F.M."/>
        </authorList>
    </citation>
    <scope>NUCLEOTIDE SEQUENCE</scope>
    <source>
        <strain evidence="2">UH-Tt-Lm1</strain>
    </source>
</reference>
<dbReference type="PANTHER" id="PTHR42663">
    <property type="entry name" value="HYDROLASE C777.06C-RELATED-RELATED"/>
    <property type="match status" value="1"/>
</dbReference>
<dbReference type="SUPFAM" id="SSF56281">
    <property type="entry name" value="Metallo-hydrolase/oxidoreductase"/>
    <property type="match status" value="1"/>
</dbReference>
<protein>
    <submittedName>
        <fullName evidence="2">Beta-lactamase-like protein</fullName>
    </submittedName>
</protein>
<evidence type="ECO:0000313" key="3">
    <source>
        <dbReference type="Proteomes" id="UP000736335"/>
    </source>
</evidence>
<keyword evidence="3" id="KW-1185">Reference proteome</keyword>
<gene>
    <name evidence="2" type="ORF">BJ322DRAFT_1057582</name>
</gene>
<reference evidence="2" key="2">
    <citation type="submission" date="2020-11" db="EMBL/GenBank/DDBJ databases">
        <authorList>
            <consortium name="DOE Joint Genome Institute"/>
            <person name="Kuo A."/>
            <person name="Miyauchi S."/>
            <person name="Kiss E."/>
            <person name="Drula E."/>
            <person name="Kohler A."/>
            <person name="Sanchez-Garcia M."/>
            <person name="Andreopoulos B."/>
            <person name="Barry K.W."/>
            <person name="Bonito G."/>
            <person name="Buee M."/>
            <person name="Carver A."/>
            <person name="Chen C."/>
            <person name="Cichocki N."/>
            <person name="Clum A."/>
            <person name="Culley D."/>
            <person name="Crous P.W."/>
            <person name="Fauchery L."/>
            <person name="Girlanda M."/>
            <person name="Hayes R."/>
            <person name="Keri Z."/>
            <person name="Labutti K."/>
            <person name="Lipzen A."/>
            <person name="Lombard V."/>
            <person name="Magnuson J."/>
            <person name="Maillard F."/>
            <person name="Morin E."/>
            <person name="Murat C."/>
            <person name="Nolan M."/>
            <person name="Ohm R."/>
            <person name="Pangilinan J."/>
            <person name="Pereira M."/>
            <person name="Perotto S."/>
            <person name="Peter M."/>
            <person name="Riley R."/>
            <person name="Sitrit Y."/>
            <person name="Stielow B."/>
            <person name="Szollosi G."/>
            <person name="Zifcakova L."/>
            <person name="Stursova M."/>
            <person name="Spatafora J.W."/>
            <person name="Tedersoo L."/>
            <person name="Vaario L.-M."/>
            <person name="Yamada A."/>
            <person name="Yan M."/>
            <person name="Wang P."/>
            <person name="Xu J."/>
            <person name="Bruns T."/>
            <person name="Baldrian P."/>
            <person name="Vilgalys R."/>
            <person name="Henrissat B."/>
            <person name="Grigoriev I.V."/>
            <person name="Hibbett D."/>
            <person name="Nagy L.G."/>
            <person name="Martin F.M."/>
        </authorList>
    </citation>
    <scope>NUCLEOTIDE SEQUENCE</scope>
    <source>
        <strain evidence="2">UH-Tt-Lm1</strain>
    </source>
</reference>
<proteinExistence type="predicted"/>
<feature type="domain" description="Metallo-beta-lactamase" evidence="1">
    <location>
        <begin position="75"/>
        <end position="310"/>
    </location>
</feature>
<dbReference type="Pfam" id="PF12706">
    <property type="entry name" value="Lactamase_B_2"/>
    <property type="match status" value="1"/>
</dbReference>
<dbReference type="Proteomes" id="UP000736335">
    <property type="component" value="Unassembled WGS sequence"/>
</dbReference>
<evidence type="ECO:0000313" key="2">
    <source>
        <dbReference type="EMBL" id="KAF9786038.1"/>
    </source>
</evidence>
<dbReference type="InterPro" id="IPR036866">
    <property type="entry name" value="RibonucZ/Hydroxyglut_hydro"/>
</dbReference>
<comment type="caution">
    <text evidence="2">The sequence shown here is derived from an EMBL/GenBank/DDBJ whole genome shotgun (WGS) entry which is preliminary data.</text>
</comment>
<dbReference type="CDD" id="cd16279">
    <property type="entry name" value="metallo-hydrolase-like_MBL-fold"/>
    <property type="match status" value="1"/>
</dbReference>
<dbReference type="AlphaFoldDB" id="A0A9P6L7W2"/>
<dbReference type="Gene3D" id="3.60.15.10">
    <property type="entry name" value="Ribonuclease Z/Hydroxyacylglutathione hydrolase-like"/>
    <property type="match status" value="1"/>
</dbReference>
<organism evidence="2 3">
    <name type="scientific">Thelephora terrestris</name>
    <dbReference type="NCBI Taxonomy" id="56493"/>
    <lineage>
        <taxon>Eukaryota</taxon>
        <taxon>Fungi</taxon>
        <taxon>Dikarya</taxon>
        <taxon>Basidiomycota</taxon>
        <taxon>Agaricomycotina</taxon>
        <taxon>Agaricomycetes</taxon>
        <taxon>Thelephorales</taxon>
        <taxon>Thelephoraceae</taxon>
        <taxon>Thelephora</taxon>
    </lineage>
</organism>
<sequence>MPTKCQQKQTHTFELTFLGTGTSGSMPNVSCLTAPPEEKQCQTCLSTLNPEGKKNKRRNTSAVVRVDGIGGKKVTILIDTGKNFQAAALEWFPKYGLRRIDAVLLTHGHADAINGLDDLRAWTLDSVIQPYVDLYASQATFNEVERAFPYLVSREFASGGGDVPAFKWHIIDSSVPFELEGTGIQVLPFSVHHGRIFSTPPDVPKVPTQMLVTTLQTPPPTRSCSPVPADKVTPYIANGFLIQGSLIYMSDASLVPKETWALLEDSWKRNGQPSVAVVDCLRPLKHTSHFGLKEAVSTARKIGAVRTYCVGFGHEVSHASYEKIFEGVDRQDRWDGLSITEKEYFGMIEEGDPIWIRPAYDGLQVMAAEGGIVKDNGYC</sequence>
<dbReference type="OrthoDB" id="341300at2759"/>
<dbReference type="PANTHER" id="PTHR42663:SF6">
    <property type="entry name" value="HYDROLASE C777.06C-RELATED"/>
    <property type="match status" value="1"/>
</dbReference>